<keyword evidence="1" id="KW-0678">Repressor</keyword>
<evidence type="ECO:0000313" key="6">
    <source>
        <dbReference type="Proteomes" id="UP001500782"/>
    </source>
</evidence>
<protein>
    <submittedName>
        <fullName evidence="5">Bile-regulated transcriptional regulator BrtA</fullName>
    </submittedName>
</protein>
<feature type="DNA-binding region" description="H-T-H motif" evidence="3">
    <location>
        <begin position="25"/>
        <end position="44"/>
    </location>
</feature>
<gene>
    <name evidence="5" type="primary">brtA</name>
    <name evidence="5" type="ORF">GCM10008967_30990</name>
</gene>
<evidence type="ECO:0000256" key="1">
    <source>
        <dbReference type="ARBA" id="ARBA00022491"/>
    </source>
</evidence>
<dbReference type="InterPro" id="IPR009057">
    <property type="entry name" value="Homeodomain-like_sf"/>
</dbReference>
<dbReference type="PANTHER" id="PTHR43479">
    <property type="entry name" value="ACREF/ENVCD OPERON REPRESSOR-RELATED"/>
    <property type="match status" value="1"/>
</dbReference>
<dbReference type="Pfam" id="PF00440">
    <property type="entry name" value="TetR_N"/>
    <property type="match status" value="1"/>
</dbReference>
<feature type="domain" description="HTH tetR-type" evidence="4">
    <location>
        <begin position="2"/>
        <end position="62"/>
    </location>
</feature>
<evidence type="ECO:0000313" key="5">
    <source>
        <dbReference type="EMBL" id="GAA0338504.1"/>
    </source>
</evidence>
<dbReference type="InterPro" id="IPR001647">
    <property type="entry name" value="HTH_TetR"/>
</dbReference>
<comment type="caution">
    <text evidence="5">The sequence shown here is derived from an EMBL/GenBank/DDBJ whole genome shotgun (WGS) entry which is preliminary data.</text>
</comment>
<keyword evidence="2 3" id="KW-0238">DNA-binding</keyword>
<dbReference type="EMBL" id="BAAADJ010000054">
    <property type="protein sequence ID" value="GAA0338504.1"/>
    <property type="molecule type" value="Genomic_DNA"/>
</dbReference>
<evidence type="ECO:0000256" key="3">
    <source>
        <dbReference type="PROSITE-ProRule" id="PRU00335"/>
    </source>
</evidence>
<evidence type="ECO:0000259" key="4">
    <source>
        <dbReference type="PROSITE" id="PS50977"/>
    </source>
</evidence>
<name>A0ABP3GA15_9BACI</name>
<evidence type="ECO:0000256" key="2">
    <source>
        <dbReference type="ARBA" id="ARBA00023125"/>
    </source>
</evidence>
<dbReference type="InterPro" id="IPR023772">
    <property type="entry name" value="DNA-bd_HTH_TetR-type_CS"/>
</dbReference>
<dbReference type="PROSITE" id="PS01081">
    <property type="entry name" value="HTH_TETR_1"/>
    <property type="match status" value="1"/>
</dbReference>
<accession>A0ABP3GA15</accession>
<dbReference type="PROSITE" id="PS50977">
    <property type="entry name" value="HTH_TETR_2"/>
    <property type="match status" value="1"/>
</dbReference>
<dbReference type="SUPFAM" id="SSF46689">
    <property type="entry name" value="Homeodomain-like"/>
    <property type="match status" value="1"/>
</dbReference>
<dbReference type="InterPro" id="IPR050624">
    <property type="entry name" value="HTH-type_Tx_Regulator"/>
</dbReference>
<organism evidence="5 6">
    <name type="scientific">Bacillus carboniphilus</name>
    <dbReference type="NCBI Taxonomy" id="86663"/>
    <lineage>
        <taxon>Bacteria</taxon>
        <taxon>Bacillati</taxon>
        <taxon>Bacillota</taxon>
        <taxon>Bacilli</taxon>
        <taxon>Bacillales</taxon>
        <taxon>Bacillaceae</taxon>
        <taxon>Bacillus</taxon>
    </lineage>
</organism>
<keyword evidence="6" id="KW-1185">Reference proteome</keyword>
<sequence length="300" mass="35350">MKDRKQHVIKMAHQLFIEKGFQSTSIQDILDYSGIAKGTFYNYFPSKNDLLIAIFKSVYLEMERERDQLLLGKDPSNIDIFIKQMVLQLQFNRANNLITLFDEVLYSNDPDLKEFIRKGHFRILRWYYQRFIELFGEDKKPYLLDCAIMFNAILQHHLKLNVLAYGKQNQVEPVVKYCVDRIVAMVHDLANADVQLIPPDLLDRWYPDQSSTKNSLFHEFEKTIYELKSKLTLEHKDYEKSLQLLEFIQQEIFQSKEPRKFLLESALQSLKTDITFSKAVLKSLESLISSILDRMKSTSS</sequence>
<dbReference type="Gene3D" id="1.10.357.10">
    <property type="entry name" value="Tetracycline Repressor, domain 2"/>
    <property type="match status" value="1"/>
</dbReference>
<dbReference type="PRINTS" id="PR00455">
    <property type="entry name" value="HTHTETR"/>
</dbReference>
<proteinExistence type="predicted"/>
<dbReference type="PANTHER" id="PTHR43479:SF22">
    <property type="entry name" value="TRANSCRIPTIONAL REGULATOR, TETR FAMILY"/>
    <property type="match status" value="1"/>
</dbReference>
<dbReference type="Proteomes" id="UP001500782">
    <property type="component" value="Unassembled WGS sequence"/>
</dbReference>
<dbReference type="RefSeq" id="WP_343800795.1">
    <property type="nucleotide sequence ID" value="NZ_BAAADJ010000054.1"/>
</dbReference>
<reference evidence="6" key="1">
    <citation type="journal article" date="2019" name="Int. J. Syst. Evol. Microbiol.">
        <title>The Global Catalogue of Microorganisms (GCM) 10K type strain sequencing project: providing services to taxonomists for standard genome sequencing and annotation.</title>
        <authorList>
            <consortium name="The Broad Institute Genomics Platform"/>
            <consortium name="The Broad Institute Genome Sequencing Center for Infectious Disease"/>
            <person name="Wu L."/>
            <person name="Ma J."/>
        </authorList>
    </citation>
    <scope>NUCLEOTIDE SEQUENCE [LARGE SCALE GENOMIC DNA]</scope>
    <source>
        <strain evidence="6">JCM 9731</strain>
    </source>
</reference>